<evidence type="ECO:0000313" key="3">
    <source>
        <dbReference type="Proteomes" id="UP000460257"/>
    </source>
</evidence>
<organism evidence="2 3">
    <name type="scientific">Candidatus Weimeria bifida</name>
    <dbReference type="NCBI Taxonomy" id="2599074"/>
    <lineage>
        <taxon>Bacteria</taxon>
        <taxon>Bacillati</taxon>
        <taxon>Bacillota</taxon>
        <taxon>Clostridia</taxon>
        <taxon>Lachnospirales</taxon>
        <taxon>Lachnospiraceae</taxon>
        <taxon>Candidatus Weimeria</taxon>
    </lineage>
</organism>
<dbReference type="InterPro" id="IPR036390">
    <property type="entry name" value="WH_DNA-bd_sf"/>
</dbReference>
<dbReference type="InterPro" id="IPR000835">
    <property type="entry name" value="HTH_MarR-typ"/>
</dbReference>
<feature type="domain" description="HTH marR-type" evidence="1">
    <location>
        <begin position="25"/>
        <end position="125"/>
    </location>
</feature>
<dbReference type="GO" id="GO:0003700">
    <property type="term" value="F:DNA-binding transcription factor activity"/>
    <property type="evidence" value="ECO:0007669"/>
    <property type="project" value="InterPro"/>
</dbReference>
<sequence>MLQEVLHNVYNKLRLHFYTQVYSKFADREATLTTVETFSMEAINTLDHPTVAQFASAMKISAPNAAYRVSSLIRKGYLRKIQSKKDLRTYYLEPTPKYEKYNQVNEAYIKVVANRVRERFSEEDYNKFTEMLNIIDTELMPDVDFIGKGGKADAGTEEETDSKNTD</sequence>
<name>A0A6N7IZM9_9FIRM</name>
<comment type="caution">
    <text evidence="2">The sequence shown here is derived from an EMBL/GenBank/DDBJ whole genome shotgun (WGS) entry which is preliminary data.</text>
</comment>
<reference evidence="2" key="1">
    <citation type="journal article" date="2020" name="Appl. Environ. Microbiol.">
        <title>Medium-Chain Fatty Acid Synthesis by 'Candidatus Weimeria bifida' gen. nov., sp. nov., and 'Candidatus Pseudoramibacter fermentans' sp. nov.</title>
        <authorList>
            <person name="Scarborough M.J."/>
            <person name="Myers K.S."/>
            <person name="Donohue T.J."/>
            <person name="Noguera D.R."/>
        </authorList>
    </citation>
    <scope>NUCLEOTIDE SEQUENCE</scope>
    <source>
        <strain evidence="2">LCO1.1</strain>
    </source>
</reference>
<keyword evidence="3" id="KW-1185">Reference proteome</keyword>
<dbReference type="InterPro" id="IPR036388">
    <property type="entry name" value="WH-like_DNA-bd_sf"/>
</dbReference>
<evidence type="ECO:0000313" key="2">
    <source>
        <dbReference type="EMBL" id="MQN01807.1"/>
    </source>
</evidence>
<dbReference type="Gene3D" id="1.10.10.10">
    <property type="entry name" value="Winged helix-like DNA-binding domain superfamily/Winged helix DNA-binding domain"/>
    <property type="match status" value="1"/>
</dbReference>
<protein>
    <submittedName>
        <fullName evidence="2">MarR family transcriptional regulator</fullName>
    </submittedName>
</protein>
<evidence type="ECO:0000259" key="1">
    <source>
        <dbReference type="SMART" id="SM00347"/>
    </source>
</evidence>
<dbReference type="SUPFAM" id="SSF46785">
    <property type="entry name" value="Winged helix' DNA-binding domain"/>
    <property type="match status" value="1"/>
</dbReference>
<dbReference type="AlphaFoldDB" id="A0A6N7IZM9"/>
<dbReference type="SMART" id="SM00347">
    <property type="entry name" value="HTH_MARR"/>
    <property type="match status" value="1"/>
</dbReference>
<accession>A0A6N7IZM9</accession>
<dbReference type="EMBL" id="VOGC01000006">
    <property type="protein sequence ID" value="MQN01807.1"/>
    <property type="molecule type" value="Genomic_DNA"/>
</dbReference>
<proteinExistence type="predicted"/>
<dbReference type="Proteomes" id="UP000460257">
    <property type="component" value="Unassembled WGS sequence"/>
</dbReference>
<gene>
    <name evidence="2" type="ORF">FRC54_07795</name>
</gene>